<dbReference type="UniPathway" id="UPA00196"/>
<dbReference type="EMBL" id="HG682834">
    <property type="protein sequence ID" value="CDJ30861.1"/>
    <property type="molecule type" value="Genomic_DNA"/>
</dbReference>
<dbReference type="RefSeq" id="XP_013353426.1">
    <property type="nucleotide sequence ID" value="XM_013497972.1"/>
</dbReference>
<evidence type="ECO:0000256" key="3">
    <source>
        <dbReference type="ARBA" id="ARBA00008321"/>
    </source>
</evidence>
<evidence type="ECO:0000256" key="7">
    <source>
        <dbReference type="ARBA" id="ARBA00023136"/>
    </source>
</evidence>
<keyword evidence="6" id="KW-1133">Transmembrane helix</keyword>
<keyword evidence="7" id="KW-0472">Membrane</keyword>
<evidence type="ECO:0000256" key="6">
    <source>
        <dbReference type="ARBA" id="ARBA00022989"/>
    </source>
</evidence>
<dbReference type="GeneID" id="25380792"/>
<reference evidence="9" key="2">
    <citation type="submission" date="2013-10" db="EMBL/GenBank/DDBJ databases">
        <authorList>
            <person name="Aslett M."/>
        </authorList>
    </citation>
    <scope>NUCLEOTIDE SEQUENCE [LARGE SCALE GENOMIC DNA]</scope>
    <source>
        <strain evidence="9">Houghton</strain>
    </source>
</reference>
<feature type="compositionally biased region" description="Basic and acidic residues" evidence="8">
    <location>
        <begin position="70"/>
        <end position="79"/>
    </location>
</feature>
<name>U6K1Q0_9EIME</name>
<dbReference type="PANTHER" id="PTHR12982:SF0">
    <property type="entry name" value="PHOSPHATIDYLINOSITOL N-ACETYLGLUCOSAMINYLTRANSFERASE SUBUNIT C"/>
    <property type="match status" value="1"/>
</dbReference>
<evidence type="ECO:0000313" key="10">
    <source>
        <dbReference type="Proteomes" id="UP000030744"/>
    </source>
</evidence>
<dbReference type="PANTHER" id="PTHR12982">
    <property type="entry name" value="PHOSPHATIDYLINOSITOL GLYCAN, CLASS C"/>
    <property type="match status" value="1"/>
</dbReference>
<proteinExistence type="inferred from homology"/>
<keyword evidence="9" id="KW-0808">Transferase</keyword>
<gene>
    <name evidence="9" type="ORF">EMH_0061870</name>
</gene>
<comment type="subcellular location">
    <subcellularLocation>
        <location evidence="1">Membrane</location>
        <topology evidence="1">Multi-pass membrane protein</topology>
    </subcellularLocation>
</comment>
<feature type="compositionally biased region" description="Low complexity" evidence="8">
    <location>
        <begin position="33"/>
        <end position="46"/>
    </location>
</feature>
<reference evidence="9" key="1">
    <citation type="submission" date="2013-10" db="EMBL/GenBank/DDBJ databases">
        <title>Genomic analysis of the causative agents of coccidiosis in chickens.</title>
        <authorList>
            <person name="Reid A.J."/>
            <person name="Blake D."/>
            <person name="Billington K."/>
            <person name="Browne H."/>
            <person name="Dunn M."/>
            <person name="Hung S."/>
            <person name="Kawahara F."/>
            <person name="Miranda-Saavedra D."/>
            <person name="Mourier T."/>
            <person name="Nagra H."/>
            <person name="Otto T.D."/>
            <person name="Rawlings N."/>
            <person name="Sanchez A."/>
            <person name="Sanders M."/>
            <person name="Subramaniam C."/>
            <person name="Tay Y."/>
            <person name="Dear P."/>
            <person name="Doerig C."/>
            <person name="Gruber A."/>
            <person name="Parkinson J."/>
            <person name="Shirley M."/>
            <person name="Wan K.L."/>
            <person name="Berriman M."/>
            <person name="Tomley F."/>
            <person name="Pain A."/>
        </authorList>
    </citation>
    <scope>NUCLEOTIDE SEQUENCE [LARGE SCALE GENOMIC DNA]</scope>
    <source>
        <strain evidence="9">Houghton</strain>
    </source>
</reference>
<evidence type="ECO:0000256" key="4">
    <source>
        <dbReference type="ARBA" id="ARBA00022502"/>
    </source>
</evidence>
<dbReference type="GO" id="GO:0016757">
    <property type="term" value="F:glycosyltransferase activity"/>
    <property type="evidence" value="ECO:0007669"/>
    <property type="project" value="UniProtKB-KW"/>
</dbReference>
<evidence type="ECO:0000256" key="8">
    <source>
        <dbReference type="SAM" id="MobiDB-lite"/>
    </source>
</evidence>
<comment type="similarity">
    <text evidence="3">Belongs to the PIGC family.</text>
</comment>
<dbReference type="VEuPathDB" id="ToxoDB:EMH_0061870"/>
<dbReference type="InterPro" id="IPR009450">
    <property type="entry name" value="Plno_GlcNAc_GPI2"/>
</dbReference>
<organism evidence="9 10">
    <name type="scientific">Eimeria mitis</name>
    <dbReference type="NCBI Taxonomy" id="44415"/>
    <lineage>
        <taxon>Eukaryota</taxon>
        <taxon>Sar</taxon>
        <taxon>Alveolata</taxon>
        <taxon>Apicomplexa</taxon>
        <taxon>Conoidasida</taxon>
        <taxon>Coccidia</taxon>
        <taxon>Eucoccidiorida</taxon>
        <taxon>Eimeriorina</taxon>
        <taxon>Eimeriidae</taxon>
        <taxon>Eimeria</taxon>
    </lineage>
</organism>
<comment type="pathway">
    <text evidence="2">Glycolipid biosynthesis; glycosylphosphatidylinositol-anchor biosynthesis.</text>
</comment>
<accession>U6K1Q0</accession>
<dbReference type="GO" id="GO:0000506">
    <property type="term" value="C:glycosylphosphatidylinositol-N-acetylglucosaminyltransferase (GPI-GnT) complex"/>
    <property type="evidence" value="ECO:0007669"/>
    <property type="project" value="TreeGrafter"/>
</dbReference>
<keyword evidence="5" id="KW-0812">Transmembrane</keyword>
<feature type="region of interest" description="Disordered" evidence="8">
    <location>
        <begin position="26"/>
        <end position="82"/>
    </location>
</feature>
<evidence type="ECO:0000256" key="5">
    <source>
        <dbReference type="ARBA" id="ARBA00022692"/>
    </source>
</evidence>
<dbReference type="Pfam" id="PF06432">
    <property type="entry name" value="GPI2"/>
    <property type="match status" value="1"/>
</dbReference>
<protein>
    <submittedName>
        <fullName evidence="9">Phosphatidylinositol N-acetylglucosaminyltransferase subunit, putative</fullName>
    </submittedName>
</protein>
<dbReference type="GO" id="GO:0006506">
    <property type="term" value="P:GPI anchor biosynthetic process"/>
    <property type="evidence" value="ECO:0007669"/>
    <property type="project" value="UniProtKB-UniPathway"/>
</dbReference>
<sequence length="359" mass="39390">MVLTPPNSESASEEVSLFADGQECASSTDTRVSGGSPSSCCRSPRGPGAPGKKLLQALQHQTDGLEAEETDKHDSEQPTHAEAAVPAEVVISQAGAACCCCHPERHRCGQHGGGCSAPRHEPSAERISSSGSRCCCRTHKCSSWRSSCSAVQREHHSPPHFGKWQKILWKKQPHPDCYVDETFLNTLMRNANLTRYMYSDLCKSTVVLTQHLSCILIFLLVYRMIVKRSLAASTLVVFDVVSLPLGYALRWSLQPAPRAARQVLQSAIIVFGVLRILAPVLQTLTQSFSDDTVISLTSICLLIHIPLNDYSYVYRNPETIDEPLGRLMSLNVALFANVLLASRLSTSTEVFAFLFFGIE</sequence>
<evidence type="ECO:0000256" key="1">
    <source>
        <dbReference type="ARBA" id="ARBA00004141"/>
    </source>
</evidence>
<dbReference type="Proteomes" id="UP000030744">
    <property type="component" value="Unassembled WGS sequence"/>
</dbReference>
<keyword evidence="10" id="KW-1185">Reference proteome</keyword>
<dbReference type="AlphaFoldDB" id="U6K1Q0"/>
<keyword evidence="4" id="KW-0337">GPI-anchor biosynthesis</keyword>
<keyword evidence="9" id="KW-0328">Glycosyltransferase</keyword>
<evidence type="ECO:0000313" key="9">
    <source>
        <dbReference type="EMBL" id="CDJ30861.1"/>
    </source>
</evidence>
<evidence type="ECO:0000256" key="2">
    <source>
        <dbReference type="ARBA" id="ARBA00004687"/>
    </source>
</evidence>
<dbReference type="OrthoDB" id="417678at2759"/>